<gene>
    <name evidence="2" type="ORF">DWG20_03280</name>
</gene>
<dbReference type="AlphaFoldDB" id="A0A345Y3M3"/>
<evidence type="ECO:0008006" key="4">
    <source>
        <dbReference type="Google" id="ProtNLM"/>
    </source>
</evidence>
<dbReference type="EMBL" id="CP031337">
    <property type="protein sequence ID" value="AXK38525.1"/>
    <property type="molecule type" value="Genomic_DNA"/>
</dbReference>
<evidence type="ECO:0000313" key="2">
    <source>
        <dbReference type="EMBL" id="AXK38525.1"/>
    </source>
</evidence>
<evidence type="ECO:0000313" key="3">
    <source>
        <dbReference type="Proteomes" id="UP000254537"/>
    </source>
</evidence>
<accession>A0A345Y3M3</accession>
<evidence type="ECO:0000256" key="1">
    <source>
        <dbReference type="SAM" id="Phobius"/>
    </source>
</evidence>
<proteinExistence type="predicted"/>
<feature type="transmembrane region" description="Helical" evidence="1">
    <location>
        <begin position="6"/>
        <end position="28"/>
    </location>
</feature>
<keyword evidence="1" id="KW-0472">Membrane</keyword>
<dbReference type="KEGG" id="ccah:DWG20_03280"/>
<dbReference type="Proteomes" id="UP000254537">
    <property type="component" value="Chromosome"/>
</dbReference>
<name>A0A345Y3M3_9NEIS</name>
<protein>
    <recommendedName>
        <fullName evidence="4">Chemotaxis protein</fullName>
    </recommendedName>
</protein>
<organism evidence="2 3">
    <name type="scientific">Crenobacter cavernae</name>
    <dbReference type="NCBI Taxonomy" id="2290923"/>
    <lineage>
        <taxon>Bacteria</taxon>
        <taxon>Pseudomonadati</taxon>
        <taxon>Pseudomonadota</taxon>
        <taxon>Betaproteobacteria</taxon>
        <taxon>Neisseriales</taxon>
        <taxon>Neisseriaceae</taxon>
        <taxon>Crenobacter</taxon>
    </lineage>
</organism>
<sequence>MMAEPVWMSYIGLITGAVGTVTGIYGAITGSKAIRLAATHKALDLRLKLEKALVVANSQLDEIPDLLRRATASRNSVLAAAGAFNSGTKQLWDRDLETDQAAIASLKSELETVHRYAAATTEVELAQGIGLVHALAIKISQLESKYTDTMVANDVARRDLEAARSR</sequence>
<keyword evidence="1" id="KW-1133">Transmembrane helix</keyword>
<reference evidence="2 3" key="1">
    <citation type="submission" date="2018-07" db="EMBL/GenBank/DDBJ databases">
        <title>Crenobacter cavernae sp. nov., isolated from a karst cave.</title>
        <authorList>
            <person name="Zhu H."/>
        </authorList>
    </citation>
    <scope>NUCLEOTIDE SEQUENCE [LARGE SCALE GENOMIC DNA]</scope>
    <source>
        <strain evidence="2 3">K1W11S-77</strain>
    </source>
</reference>
<keyword evidence="1" id="KW-0812">Transmembrane</keyword>